<feature type="non-terminal residue" evidence="1">
    <location>
        <position position="81"/>
    </location>
</feature>
<organism evidence="1 2">
    <name type="scientific">Plakobranchus ocellatus</name>
    <dbReference type="NCBI Taxonomy" id="259542"/>
    <lineage>
        <taxon>Eukaryota</taxon>
        <taxon>Metazoa</taxon>
        <taxon>Spiralia</taxon>
        <taxon>Lophotrochozoa</taxon>
        <taxon>Mollusca</taxon>
        <taxon>Gastropoda</taxon>
        <taxon>Heterobranchia</taxon>
        <taxon>Euthyneura</taxon>
        <taxon>Panpulmonata</taxon>
        <taxon>Sacoglossa</taxon>
        <taxon>Placobranchoidea</taxon>
        <taxon>Plakobranchidae</taxon>
        <taxon>Plakobranchus</taxon>
    </lineage>
</organism>
<dbReference type="EMBL" id="BLXT01001050">
    <property type="protein sequence ID" value="GFN82927.1"/>
    <property type="molecule type" value="Genomic_DNA"/>
</dbReference>
<evidence type="ECO:0000313" key="1">
    <source>
        <dbReference type="EMBL" id="GFN82927.1"/>
    </source>
</evidence>
<name>A0AAV3YL39_9GAST</name>
<reference evidence="1 2" key="1">
    <citation type="journal article" date="2021" name="Elife">
        <title>Chloroplast acquisition without the gene transfer in kleptoplastic sea slugs, Plakobranchus ocellatus.</title>
        <authorList>
            <person name="Maeda T."/>
            <person name="Takahashi S."/>
            <person name="Yoshida T."/>
            <person name="Shimamura S."/>
            <person name="Takaki Y."/>
            <person name="Nagai Y."/>
            <person name="Toyoda A."/>
            <person name="Suzuki Y."/>
            <person name="Arimoto A."/>
            <person name="Ishii H."/>
            <person name="Satoh N."/>
            <person name="Nishiyama T."/>
            <person name="Hasebe M."/>
            <person name="Maruyama T."/>
            <person name="Minagawa J."/>
            <person name="Obokata J."/>
            <person name="Shigenobu S."/>
        </authorList>
    </citation>
    <scope>NUCLEOTIDE SEQUENCE [LARGE SCALE GENOMIC DNA]</scope>
</reference>
<gene>
    <name evidence="1" type="ORF">PoB_000943300</name>
</gene>
<dbReference type="AlphaFoldDB" id="A0AAV3YL39"/>
<accession>A0AAV3YL39</accession>
<comment type="caution">
    <text evidence="1">The sequence shown here is derived from an EMBL/GenBank/DDBJ whole genome shotgun (WGS) entry which is preliminary data.</text>
</comment>
<keyword evidence="2" id="KW-1185">Reference proteome</keyword>
<protein>
    <submittedName>
        <fullName evidence="1">Agrin-like</fullName>
    </submittedName>
</protein>
<proteinExistence type="predicted"/>
<dbReference type="Proteomes" id="UP000735302">
    <property type="component" value="Unassembled WGS sequence"/>
</dbReference>
<sequence length="81" mass="8414">MCGGSTPLIDPATGTDYDCSPGMDTCPDGSYCHYNLQFAKCCKELSPEVRNPPITKCSETEFGCCKDGKTPARGAGAGGCP</sequence>
<evidence type="ECO:0000313" key="2">
    <source>
        <dbReference type="Proteomes" id="UP000735302"/>
    </source>
</evidence>